<evidence type="ECO:0000313" key="9">
    <source>
        <dbReference type="EMBL" id="KAK5953499.1"/>
    </source>
</evidence>
<keyword evidence="5 7" id="KW-0472">Membrane</keyword>
<dbReference type="InterPro" id="IPR011701">
    <property type="entry name" value="MFS"/>
</dbReference>
<dbReference type="InterPro" id="IPR036259">
    <property type="entry name" value="MFS_trans_sf"/>
</dbReference>
<organism evidence="9 10">
    <name type="scientific">Knufia fluminis</name>
    <dbReference type="NCBI Taxonomy" id="191047"/>
    <lineage>
        <taxon>Eukaryota</taxon>
        <taxon>Fungi</taxon>
        <taxon>Dikarya</taxon>
        <taxon>Ascomycota</taxon>
        <taxon>Pezizomycotina</taxon>
        <taxon>Eurotiomycetes</taxon>
        <taxon>Chaetothyriomycetidae</taxon>
        <taxon>Chaetothyriales</taxon>
        <taxon>Trichomeriaceae</taxon>
        <taxon>Knufia</taxon>
    </lineage>
</organism>
<feature type="transmembrane region" description="Helical" evidence="7">
    <location>
        <begin position="330"/>
        <end position="348"/>
    </location>
</feature>
<evidence type="ECO:0000256" key="7">
    <source>
        <dbReference type="SAM" id="Phobius"/>
    </source>
</evidence>
<name>A0AAN8EE47_9EURO</name>
<sequence>MAPTTKTVADFEVHPDDTHTDSSSMNDIPGYDTAFKWTLSEERQAVRKCDLLILPFIMLLFCFLQFDRTNVANALTDTLREDVRIDNTEINTAQTLYLVGFIMTEIPFNMISKAMGPERFLPITMFLWGIVTWSQIFMNSASGLYACRFFVGALEGGYIPGMALYISKFYTNQEIGLRYACFWASNNIAGALSGPLSIGLLSLRGRGGLAGWQWLFLIEGVMTCVLAIAGYCYLPHSAARPKSIFGRSFNVFSDRQATIIVTRVIRNDPQKASRVGKPVLPKHILETFQDWRLYGHIISAFLSMVMITPMNTYAPSIIKGLGFSGLQANGMNSVGSVGALVFSISLAYSSDHLRERGIHITIGFLVGAVGLLWLALAPSQVSKYVLYGGVVVTQTGMGSAQGLNAAWLTSRMEEHKRPIALQRLEASISTLVDRLGNKLDEPSHQPAATQAPTRDGSMEVDVAPVMLIQDAATQSGMTATSTADQHSATWSNKPLEPAEISHLLLLLVIMHKMLRLLTEPGSMSTMAAVRHTADEYATYCVGTRRIAILDGGKINACSRLLERCSRSELTNFEIRMVAEVRLYWIIYKQCMEIADERATEASLSVWKQEWAELFDEPRAQFLQMGYYFALLLTRNHSARRRKGGPSASDLDELLRIITSILHLAIDTADERTQHLTDHIYHIITFSALVLCRILHKYEDKLRHSHNVESLHLLVSQTVAWLRSIGLSCHVAHMLARTIDVQHQKTLPTDTNTPKDSLTYQDPIFDLSFGYQEYLTADMFDIDADDTWSVAQSGMS</sequence>
<dbReference type="InterPro" id="IPR020846">
    <property type="entry name" value="MFS_dom"/>
</dbReference>
<dbReference type="PANTHER" id="PTHR43791:SF86">
    <property type="entry name" value="MAJOR FACILITATOR SUPERFAMILY (MFS) PROFILE DOMAIN-CONTAINING PROTEIN"/>
    <property type="match status" value="1"/>
</dbReference>
<dbReference type="SUPFAM" id="SSF103473">
    <property type="entry name" value="MFS general substrate transporter"/>
    <property type="match status" value="1"/>
</dbReference>
<gene>
    <name evidence="9" type="ORF">OHC33_005443</name>
</gene>
<feature type="transmembrane region" description="Helical" evidence="7">
    <location>
        <begin position="143"/>
        <end position="167"/>
    </location>
</feature>
<feature type="transmembrane region" description="Helical" evidence="7">
    <location>
        <begin position="179"/>
        <end position="202"/>
    </location>
</feature>
<dbReference type="GO" id="GO:0022857">
    <property type="term" value="F:transmembrane transporter activity"/>
    <property type="evidence" value="ECO:0007669"/>
    <property type="project" value="InterPro"/>
</dbReference>
<proteinExistence type="predicted"/>
<dbReference type="AlphaFoldDB" id="A0AAN8EE47"/>
<keyword evidence="10" id="KW-1185">Reference proteome</keyword>
<keyword evidence="3 7" id="KW-0812">Transmembrane</keyword>
<dbReference type="Proteomes" id="UP001316803">
    <property type="component" value="Unassembled WGS sequence"/>
</dbReference>
<evidence type="ECO:0000256" key="1">
    <source>
        <dbReference type="ARBA" id="ARBA00004141"/>
    </source>
</evidence>
<feature type="region of interest" description="Disordered" evidence="6">
    <location>
        <begin position="1"/>
        <end position="23"/>
    </location>
</feature>
<evidence type="ECO:0000259" key="8">
    <source>
        <dbReference type="PROSITE" id="PS50850"/>
    </source>
</evidence>
<evidence type="ECO:0000256" key="3">
    <source>
        <dbReference type="ARBA" id="ARBA00022692"/>
    </source>
</evidence>
<dbReference type="EMBL" id="JAKLMC020000011">
    <property type="protein sequence ID" value="KAK5953499.1"/>
    <property type="molecule type" value="Genomic_DNA"/>
</dbReference>
<feature type="transmembrane region" description="Helical" evidence="7">
    <location>
        <begin position="360"/>
        <end position="378"/>
    </location>
</feature>
<dbReference type="Gene3D" id="1.20.1250.20">
    <property type="entry name" value="MFS general substrate transporter like domains"/>
    <property type="match status" value="2"/>
</dbReference>
<comment type="subcellular location">
    <subcellularLocation>
        <location evidence="1">Membrane</location>
        <topology evidence="1">Multi-pass membrane protein</topology>
    </subcellularLocation>
</comment>
<feature type="transmembrane region" description="Helical" evidence="7">
    <location>
        <begin position="291"/>
        <end position="310"/>
    </location>
</feature>
<evidence type="ECO:0000256" key="5">
    <source>
        <dbReference type="ARBA" id="ARBA00023136"/>
    </source>
</evidence>
<evidence type="ECO:0000313" key="10">
    <source>
        <dbReference type="Proteomes" id="UP001316803"/>
    </source>
</evidence>
<feature type="transmembrane region" description="Helical" evidence="7">
    <location>
        <begin position="214"/>
        <end position="234"/>
    </location>
</feature>
<feature type="compositionally biased region" description="Basic and acidic residues" evidence="6">
    <location>
        <begin position="9"/>
        <end position="20"/>
    </location>
</feature>
<dbReference type="PROSITE" id="PS50850">
    <property type="entry name" value="MFS"/>
    <property type="match status" value="1"/>
</dbReference>
<evidence type="ECO:0000256" key="6">
    <source>
        <dbReference type="SAM" id="MobiDB-lite"/>
    </source>
</evidence>
<evidence type="ECO:0000256" key="2">
    <source>
        <dbReference type="ARBA" id="ARBA00022448"/>
    </source>
</evidence>
<dbReference type="Pfam" id="PF07690">
    <property type="entry name" value="MFS_1"/>
    <property type="match status" value="1"/>
</dbReference>
<reference evidence="9 10" key="1">
    <citation type="submission" date="2022-12" db="EMBL/GenBank/DDBJ databases">
        <title>Genomic features and morphological characterization of a novel Knufia sp. strain isolated from spacecraft assembly facility.</title>
        <authorList>
            <person name="Teixeira M."/>
            <person name="Chander A.M."/>
            <person name="Stajich J.E."/>
            <person name="Venkateswaran K."/>
        </authorList>
    </citation>
    <scope>NUCLEOTIDE SEQUENCE [LARGE SCALE GENOMIC DNA]</scope>
    <source>
        <strain evidence="9 10">FJI-L2-BK-P2</strain>
    </source>
</reference>
<keyword evidence="4 7" id="KW-1133">Transmembrane helix</keyword>
<feature type="domain" description="Major facilitator superfamily (MFS) profile" evidence="8">
    <location>
        <begin position="53"/>
        <end position="523"/>
    </location>
</feature>
<dbReference type="PANTHER" id="PTHR43791">
    <property type="entry name" value="PERMEASE-RELATED"/>
    <property type="match status" value="1"/>
</dbReference>
<accession>A0AAN8EE47</accession>
<feature type="transmembrane region" description="Helical" evidence="7">
    <location>
        <begin position="120"/>
        <end position="137"/>
    </location>
</feature>
<dbReference type="GO" id="GO:0016020">
    <property type="term" value="C:membrane"/>
    <property type="evidence" value="ECO:0007669"/>
    <property type="project" value="UniProtKB-SubCell"/>
</dbReference>
<keyword evidence="2" id="KW-0813">Transport</keyword>
<protein>
    <recommendedName>
        <fullName evidence="8">Major facilitator superfamily (MFS) profile domain-containing protein</fullName>
    </recommendedName>
</protein>
<evidence type="ECO:0000256" key="4">
    <source>
        <dbReference type="ARBA" id="ARBA00022989"/>
    </source>
</evidence>
<dbReference type="FunFam" id="1.20.1250.20:FF:000106">
    <property type="entry name" value="MFS transporter, putative"/>
    <property type="match status" value="1"/>
</dbReference>
<comment type="caution">
    <text evidence="9">The sequence shown here is derived from an EMBL/GenBank/DDBJ whole genome shotgun (WGS) entry which is preliminary data.</text>
</comment>